<name>A0A8J5M9F6_9STRA</name>
<feature type="compositionally biased region" description="Low complexity" evidence="1">
    <location>
        <begin position="54"/>
        <end position="63"/>
    </location>
</feature>
<evidence type="ECO:0000313" key="3">
    <source>
        <dbReference type="Proteomes" id="UP000709295"/>
    </source>
</evidence>
<dbReference type="Proteomes" id="UP000709295">
    <property type="component" value="Unassembled WGS sequence"/>
</dbReference>
<gene>
    <name evidence="2" type="ORF">JG688_00004307</name>
</gene>
<keyword evidence="3" id="KW-1185">Reference proteome</keyword>
<dbReference type="AlphaFoldDB" id="A0A8J5M9F6"/>
<evidence type="ECO:0000313" key="2">
    <source>
        <dbReference type="EMBL" id="KAG6971716.1"/>
    </source>
</evidence>
<feature type="region of interest" description="Disordered" evidence="1">
    <location>
        <begin position="301"/>
        <end position="320"/>
    </location>
</feature>
<evidence type="ECO:0000256" key="1">
    <source>
        <dbReference type="SAM" id="MobiDB-lite"/>
    </source>
</evidence>
<sequence>MAAAFTFLSPVSHARLSVTHVPPACTFTWTPVDPTSSRLHWTRSDAKLAPTPEPSTESTKSTKLQITSDQDQQLHQHTEDVPKSLIDDNDAAIIVYNPPQQELKLAFACHDVTVAVQKANAAITMLPADFTATCAYHEMSIVVYDAQRTTLTLAPSVEPLPALTKELYARLLSLLAANDPQIATAVLHERHDAIAIANAEATSLVDVEASGHKVQEDARAAHRPALRNRLCIQRVQPRVYDFQYDPKRKAVTADAKTRRSNGPTARHTPASAPTPPVLPRTNVTSRLFSYLKDATYLGHRADSKARRDQASAAATQRRWL</sequence>
<reference evidence="2" key="1">
    <citation type="submission" date="2021-01" db="EMBL/GenBank/DDBJ databases">
        <title>Phytophthora aleatoria, a newly-described species from Pinus radiata is distinct from Phytophthora cactorum isolates based on comparative genomics.</title>
        <authorList>
            <person name="Mcdougal R."/>
            <person name="Panda P."/>
            <person name="Williams N."/>
            <person name="Studholme D.J."/>
        </authorList>
    </citation>
    <scope>NUCLEOTIDE SEQUENCE</scope>
    <source>
        <strain evidence="2">NZFS 4037</strain>
    </source>
</reference>
<comment type="caution">
    <text evidence="2">The sequence shown here is derived from an EMBL/GenBank/DDBJ whole genome shotgun (WGS) entry which is preliminary data.</text>
</comment>
<protein>
    <submittedName>
        <fullName evidence="2">Uncharacterized protein</fullName>
    </submittedName>
</protein>
<organism evidence="2 3">
    <name type="scientific">Phytophthora aleatoria</name>
    <dbReference type="NCBI Taxonomy" id="2496075"/>
    <lineage>
        <taxon>Eukaryota</taxon>
        <taxon>Sar</taxon>
        <taxon>Stramenopiles</taxon>
        <taxon>Oomycota</taxon>
        <taxon>Peronosporomycetes</taxon>
        <taxon>Peronosporales</taxon>
        <taxon>Peronosporaceae</taxon>
        <taxon>Phytophthora</taxon>
    </lineage>
</organism>
<feature type="region of interest" description="Disordered" evidence="1">
    <location>
        <begin position="43"/>
        <end position="70"/>
    </location>
</feature>
<dbReference type="EMBL" id="JAENGY010000151">
    <property type="protein sequence ID" value="KAG6971716.1"/>
    <property type="molecule type" value="Genomic_DNA"/>
</dbReference>
<feature type="region of interest" description="Disordered" evidence="1">
    <location>
        <begin position="250"/>
        <end position="281"/>
    </location>
</feature>
<proteinExistence type="predicted"/>
<accession>A0A8J5M9F6</accession>